<dbReference type="InterPro" id="IPR005119">
    <property type="entry name" value="LysR_subst-bd"/>
</dbReference>
<evidence type="ECO:0000259" key="2">
    <source>
        <dbReference type="Pfam" id="PF03466"/>
    </source>
</evidence>
<dbReference type="RefSeq" id="WP_294169890.1">
    <property type="nucleotide sequence ID" value="NZ_CADCWA010000134.1"/>
</dbReference>
<dbReference type="InterPro" id="IPR058163">
    <property type="entry name" value="LysR-type_TF_proteobact-type"/>
</dbReference>
<dbReference type="SUPFAM" id="SSF53850">
    <property type="entry name" value="Periplasmic binding protein-like II"/>
    <property type="match status" value="1"/>
</dbReference>
<feature type="domain" description="LysR substrate-binding" evidence="2">
    <location>
        <begin position="32"/>
        <end position="232"/>
    </location>
</feature>
<dbReference type="Pfam" id="PF03466">
    <property type="entry name" value="LysR_substrate"/>
    <property type="match status" value="1"/>
</dbReference>
<reference evidence="3" key="1">
    <citation type="submission" date="2020-02" db="EMBL/GenBank/DDBJ databases">
        <authorList>
            <person name="Meier V. D."/>
        </authorList>
    </citation>
    <scope>NUCLEOTIDE SEQUENCE</scope>
    <source>
        <strain evidence="3">AVDCRST_MAG31</strain>
    </source>
</reference>
<evidence type="ECO:0000313" key="3">
    <source>
        <dbReference type="EMBL" id="CAA9523653.1"/>
    </source>
</evidence>
<dbReference type="PANTHER" id="PTHR30537:SF35">
    <property type="entry name" value="TRANSCRIPTIONAL REGULATORY PROTEIN"/>
    <property type="match status" value="1"/>
</dbReference>
<organism evidence="3">
    <name type="scientific">uncultured Sphingomonas sp</name>
    <dbReference type="NCBI Taxonomy" id="158754"/>
    <lineage>
        <taxon>Bacteria</taxon>
        <taxon>Pseudomonadati</taxon>
        <taxon>Pseudomonadota</taxon>
        <taxon>Alphaproteobacteria</taxon>
        <taxon>Sphingomonadales</taxon>
        <taxon>Sphingomonadaceae</taxon>
        <taxon>Sphingomonas</taxon>
        <taxon>environmental samples</taxon>
    </lineage>
</organism>
<proteinExistence type="inferred from homology"/>
<dbReference type="GO" id="GO:0006351">
    <property type="term" value="P:DNA-templated transcription"/>
    <property type="evidence" value="ECO:0007669"/>
    <property type="project" value="TreeGrafter"/>
</dbReference>
<dbReference type="Gene3D" id="3.40.190.290">
    <property type="match status" value="1"/>
</dbReference>
<gene>
    <name evidence="3" type="ORF">AVDCRST_MAG31-1748</name>
</gene>
<dbReference type="AlphaFoldDB" id="A0A6J4THV3"/>
<comment type="similarity">
    <text evidence="1">Belongs to the LysR transcriptional regulatory family.</text>
</comment>
<dbReference type="GO" id="GO:0043565">
    <property type="term" value="F:sequence-specific DNA binding"/>
    <property type="evidence" value="ECO:0007669"/>
    <property type="project" value="TreeGrafter"/>
</dbReference>
<evidence type="ECO:0000256" key="1">
    <source>
        <dbReference type="ARBA" id="ARBA00009437"/>
    </source>
</evidence>
<dbReference type="GO" id="GO:0003700">
    <property type="term" value="F:DNA-binding transcription factor activity"/>
    <property type="evidence" value="ECO:0007669"/>
    <property type="project" value="TreeGrafter"/>
</dbReference>
<protein>
    <submittedName>
        <fullName evidence="3">Transcriptional regulator, LysR family</fullName>
    </submittedName>
</protein>
<dbReference type="CDD" id="cd08422">
    <property type="entry name" value="PBP2_CrgA_like"/>
    <property type="match status" value="1"/>
</dbReference>
<sequence>MTEAGAAFQQTAADVLARLDQARDDAEAGASRLAGPIRITAPLSFGVTHLAPALAAFVAGHAEVVLDVRLDDQVVDLQAGGFDLGIRIGRPPNSSLTPRRLTLVRPYVVGSLDYLARRGRPAVPSHLAGHDVLVYVNADLEAWRAAFPKLDIGRLNVRFRSDNGDTLREAAIAGLGLLILPDFLVAASVKGGRLEPLLPSHPLASAAIYAVSPPGRPILRRVRALVEHLATAFGPMA</sequence>
<dbReference type="EMBL" id="CADCWA010000134">
    <property type="protein sequence ID" value="CAA9523653.1"/>
    <property type="molecule type" value="Genomic_DNA"/>
</dbReference>
<name>A0A6J4THV3_9SPHN</name>
<dbReference type="PANTHER" id="PTHR30537">
    <property type="entry name" value="HTH-TYPE TRANSCRIPTIONAL REGULATOR"/>
    <property type="match status" value="1"/>
</dbReference>
<accession>A0A6J4THV3</accession>